<dbReference type="InterPro" id="IPR006906">
    <property type="entry name" value="Timeless_N"/>
</dbReference>
<evidence type="ECO:0000256" key="5">
    <source>
        <dbReference type="SAM" id="MobiDB-lite"/>
    </source>
</evidence>
<feature type="region of interest" description="Disordered" evidence="5">
    <location>
        <begin position="831"/>
        <end position="871"/>
    </location>
</feature>
<dbReference type="GO" id="GO:0007534">
    <property type="term" value="P:gene conversion at mating-type locus"/>
    <property type="evidence" value="ECO:0007669"/>
    <property type="project" value="EnsemblFungi"/>
</dbReference>
<keyword evidence="3" id="KW-0539">Nucleus</keyword>
<evidence type="ECO:0000256" key="3">
    <source>
        <dbReference type="ARBA" id="ARBA00023242"/>
    </source>
</evidence>
<dbReference type="GO" id="GO:0000076">
    <property type="term" value="P:DNA replication checkpoint signaling"/>
    <property type="evidence" value="ECO:0000318"/>
    <property type="project" value="GO_Central"/>
</dbReference>
<dbReference type="OrthoDB" id="310853at2759"/>
<evidence type="ECO:0000256" key="4">
    <source>
        <dbReference type="ARBA" id="ARBA00023306"/>
    </source>
</evidence>
<comment type="subcellular location">
    <subcellularLocation>
        <location evidence="1">Nucleus</location>
    </subcellularLocation>
</comment>
<dbReference type="GO" id="GO:0000785">
    <property type="term" value="C:chromatin"/>
    <property type="evidence" value="ECO:0007669"/>
    <property type="project" value="EnsemblFungi"/>
</dbReference>
<dbReference type="OMA" id="VNHHRHT"/>
<dbReference type="RefSeq" id="XP_002173920.1">
    <property type="nucleotide sequence ID" value="XM_002173884.1"/>
</dbReference>
<gene>
    <name evidence="8" type="primary">swi1</name>
    <name evidence="7" type="ORF">SJAG_02724</name>
</gene>
<protein>
    <submittedName>
        <fullName evidence="7">Replication fork protection complex subunit Swi1</fullName>
    </submittedName>
</protein>
<feature type="compositionally biased region" description="Acidic residues" evidence="5">
    <location>
        <begin position="844"/>
        <end position="861"/>
    </location>
</feature>
<dbReference type="InterPro" id="IPR044998">
    <property type="entry name" value="Timeless"/>
</dbReference>
<evidence type="ECO:0000313" key="9">
    <source>
        <dbReference type="Proteomes" id="UP000001744"/>
    </source>
</evidence>
<evidence type="ECO:0000259" key="6">
    <source>
        <dbReference type="Pfam" id="PF04821"/>
    </source>
</evidence>
<dbReference type="PANTHER" id="PTHR22940">
    <property type="entry name" value="TIMEOUT/TIMELESS-2"/>
    <property type="match status" value="1"/>
</dbReference>
<dbReference type="GeneID" id="7051103"/>
<dbReference type="STRING" id="402676.B6K106"/>
<dbReference type="GO" id="GO:0003690">
    <property type="term" value="F:double-stranded DNA binding"/>
    <property type="evidence" value="ECO:0007669"/>
    <property type="project" value="EnsemblFungi"/>
</dbReference>
<dbReference type="GO" id="GO:0006281">
    <property type="term" value="P:DNA repair"/>
    <property type="evidence" value="ECO:0000318"/>
    <property type="project" value="GO_Central"/>
</dbReference>
<dbReference type="eggNOG" id="KOG1974">
    <property type="taxonomic scope" value="Eukaryota"/>
</dbReference>
<dbReference type="JaponicusDB" id="SJAG_02724">
    <property type="gene designation" value="swi1"/>
</dbReference>
<dbReference type="AlphaFoldDB" id="B6K106"/>
<dbReference type="Proteomes" id="UP000001744">
    <property type="component" value="Unassembled WGS sequence"/>
</dbReference>
<feature type="domain" description="Timeless N-terminal" evidence="6">
    <location>
        <begin position="25"/>
        <end position="276"/>
    </location>
</feature>
<keyword evidence="9" id="KW-1185">Reference proteome</keyword>
<dbReference type="VEuPathDB" id="FungiDB:SJAG_02724"/>
<dbReference type="GO" id="GO:0003677">
    <property type="term" value="F:DNA binding"/>
    <property type="evidence" value="ECO:0000318"/>
    <property type="project" value="GO_Central"/>
</dbReference>
<sequence>MDLFTTVQGTVAAIGSIDYSQKDEPYVLSEDALTCLKDIKRWLRLIDEKYDTFEVRYVLAKLCLVKKDLFSILSSWDGNFRNPKSWRIALGCLEILVPLTWPLETDENTSRENWEMLPNLKQAQEDYKTLIIDHPKNRVIKSILAVLLRPLSTSYEKRTDRDNGIIRIITYLFRNLSRIDEIKSRSETLLSFSSSHILDFIVTACSSIAEFQELDVVFLEIIYYLIRGIAPKVIFTSEESAKNQLNKLLQDELRSKRINSKNSTTRHTRFGTMTSIVSSDNRRYTVTGQNMQGTGLEKLDSTKKYRRAKRKKNNVDDIDKSVQISADAKTVLRGFVTTFMDSSFNPLFESLLRAMEREEPRFLEIHRLYYFYVQSFFLECLILKDPVKSGVYSNDYAYGLVASVLDPRALIMLQRVLREAFELRQWPLFQAGLLAFTKVITTIHSMSLSSEKEFQDIADNMLSNLFYEESNLELVVSVLKSYRLQSFGFLNALTEFVTVLLKELELFSSAKQYLYVKRRRKKQNREKSNLDIVEEEKLEIEQADTIEQDRLFSFNAYEARFCHEACVNTFLTFLYHYRELSPVQILRVITFFHRIFVRQKCQVLLYRLDILRLFDRISDDYVGFPRSNPARQEFEAFYRYYAKKLTDNLMRVPALYTELLFPKISGTMYYLQHGEDPAKDNHVSRRGALYELVPGLTYEQQIAVCVAVLINEQKTELLDELKTSIGIAMNERKAWEQRILALNTEAPPDDEFRDPLAVPVFYLKGETEAFRNAQLKDEFQEPIDPRHPEDPWFLPSSITYEKLSEYSQLLKRFTEQPPVFEGTTAEALLIKKPRGHVRLPSPDNSEDSDSEDENNEFEPDDPITFANRKQTLKLKPVKRRREISEEELVKRKEQKENKEKEKKSAIKSSKFVVDSDDDPEADAAFFAAEEELRRRNALRGKTNNISTAITGTDFSLLDSYSLDNASSDEMNDETLGLSRKRSRVSKIIVDESDEE</sequence>
<proteinExistence type="predicted"/>
<dbReference type="GO" id="GO:0011000">
    <property type="term" value="P:replication fork arrest at mating type locus"/>
    <property type="evidence" value="ECO:0007669"/>
    <property type="project" value="EnsemblFungi"/>
</dbReference>
<dbReference type="HOGENOM" id="CLU_004390_0_0_1"/>
<accession>B6K106</accession>
<evidence type="ECO:0000313" key="7">
    <source>
        <dbReference type="EMBL" id="EEB07627.1"/>
    </source>
</evidence>
<dbReference type="GO" id="GO:0031297">
    <property type="term" value="P:replication fork processing"/>
    <property type="evidence" value="ECO:0007669"/>
    <property type="project" value="EnsemblFungi"/>
</dbReference>
<dbReference type="PANTHER" id="PTHR22940:SF4">
    <property type="entry name" value="PROTEIN TIMELESS HOMOLOG"/>
    <property type="match status" value="1"/>
</dbReference>
<evidence type="ECO:0000313" key="8">
    <source>
        <dbReference type="JaponicusDB" id="SJAG_02724"/>
    </source>
</evidence>
<reference evidence="7 9" key="1">
    <citation type="journal article" date="2011" name="Science">
        <title>Comparative functional genomics of the fission yeasts.</title>
        <authorList>
            <person name="Rhind N."/>
            <person name="Chen Z."/>
            <person name="Yassour M."/>
            <person name="Thompson D.A."/>
            <person name="Haas B.J."/>
            <person name="Habib N."/>
            <person name="Wapinski I."/>
            <person name="Roy S."/>
            <person name="Lin M.F."/>
            <person name="Heiman D.I."/>
            <person name="Young S.K."/>
            <person name="Furuya K."/>
            <person name="Guo Y."/>
            <person name="Pidoux A."/>
            <person name="Chen H.M."/>
            <person name="Robbertse B."/>
            <person name="Goldberg J.M."/>
            <person name="Aoki K."/>
            <person name="Bayne E.H."/>
            <person name="Berlin A.M."/>
            <person name="Desjardins C.A."/>
            <person name="Dobbs E."/>
            <person name="Dukaj L."/>
            <person name="Fan L."/>
            <person name="FitzGerald M.G."/>
            <person name="French C."/>
            <person name="Gujja S."/>
            <person name="Hansen K."/>
            <person name="Keifenheim D."/>
            <person name="Levin J.Z."/>
            <person name="Mosher R.A."/>
            <person name="Mueller C.A."/>
            <person name="Pfiffner J."/>
            <person name="Priest M."/>
            <person name="Russ C."/>
            <person name="Smialowska A."/>
            <person name="Swoboda P."/>
            <person name="Sykes S.M."/>
            <person name="Vaughn M."/>
            <person name="Vengrova S."/>
            <person name="Yoder R."/>
            <person name="Zeng Q."/>
            <person name="Allshire R."/>
            <person name="Baulcombe D."/>
            <person name="Birren B.W."/>
            <person name="Brown W."/>
            <person name="Ekwall K."/>
            <person name="Kellis M."/>
            <person name="Leatherwood J."/>
            <person name="Levin H."/>
            <person name="Margalit H."/>
            <person name="Martienssen R."/>
            <person name="Nieduszynski C.A."/>
            <person name="Spatafora J.W."/>
            <person name="Friedman N."/>
            <person name="Dalgaard J.Z."/>
            <person name="Baumann P."/>
            <person name="Niki H."/>
            <person name="Regev A."/>
            <person name="Nusbaum C."/>
        </authorList>
    </citation>
    <scope>NUCLEOTIDE SEQUENCE [LARGE SCALE GENOMIC DNA]</scope>
    <source>
        <strain evidence="9">yFS275 / FY16936</strain>
    </source>
</reference>
<dbReference type="GO" id="GO:0043111">
    <property type="term" value="P:replication fork arrest"/>
    <property type="evidence" value="ECO:0000318"/>
    <property type="project" value="GO_Central"/>
</dbReference>
<keyword evidence="4" id="KW-0131">Cell cycle</keyword>
<dbReference type="Pfam" id="PF04821">
    <property type="entry name" value="TIMELESS"/>
    <property type="match status" value="1"/>
</dbReference>
<organism evidence="7 9">
    <name type="scientific">Schizosaccharomyces japonicus (strain yFS275 / FY16936)</name>
    <name type="common">Fission yeast</name>
    <dbReference type="NCBI Taxonomy" id="402676"/>
    <lineage>
        <taxon>Eukaryota</taxon>
        <taxon>Fungi</taxon>
        <taxon>Dikarya</taxon>
        <taxon>Ascomycota</taxon>
        <taxon>Taphrinomycotina</taxon>
        <taxon>Schizosaccharomycetes</taxon>
        <taxon>Schizosaccharomycetales</taxon>
        <taxon>Schizosaccharomycetaceae</taxon>
        <taxon>Schizosaccharomyces</taxon>
    </lineage>
</organism>
<keyword evidence="2" id="KW-0236">DNA replication inhibitor</keyword>
<dbReference type="GO" id="GO:0000403">
    <property type="term" value="F:Y-form DNA binding"/>
    <property type="evidence" value="ECO:0007669"/>
    <property type="project" value="EnsemblFungi"/>
</dbReference>
<name>B6K106_SCHJY</name>
<evidence type="ECO:0000256" key="1">
    <source>
        <dbReference type="ARBA" id="ARBA00004123"/>
    </source>
</evidence>
<dbReference type="GO" id="GO:0031298">
    <property type="term" value="C:replication fork protection complex"/>
    <property type="evidence" value="ECO:0000318"/>
    <property type="project" value="GO_Central"/>
</dbReference>
<evidence type="ECO:0000256" key="2">
    <source>
        <dbReference type="ARBA" id="ARBA00022880"/>
    </source>
</evidence>
<dbReference type="EMBL" id="KE651166">
    <property type="protein sequence ID" value="EEB07627.1"/>
    <property type="molecule type" value="Genomic_DNA"/>
</dbReference>